<evidence type="ECO:0000259" key="2">
    <source>
        <dbReference type="Pfam" id="PF02470"/>
    </source>
</evidence>
<dbReference type="PANTHER" id="PTHR33371">
    <property type="entry name" value="INTERMEMBRANE PHOSPHOLIPID TRANSPORT SYSTEM BINDING PROTEIN MLAD-RELATED"/>
    <property type="match status" value="1"/>
</dbReference>
<evidence type="ECO:0000256" key="1">
    <source>
        <dbReference type="SAM" id="SignalP"/>
    </source>
</evidence>
<dbReference type="PANTHER" id="PTHR33371:SF4">
    <property type="entry name" value="INTERMEMBRANE PHOSPHOLIPID TRANSPORT SYSTEM BINDING PROTEIN MLAD"/>
    <property type="match status" value="1"/>
</dbReference>
<sequence>MITRRLCRYGAPLLAGLLALGGCSLMGDDSFTVTVQLDDSSGLFVGNDVGVLGVKVGEVTEIKPVGGHVEVTLEVDQDVEVPKDAGAVVVSRSLATDRYVELTPVYADGPKLADGAVIPAARTRTPVEWDEVLGALDVIAEGLNGKGKDGKPIKRLLDNTAELFDGNGKTVRETLSNLVSGTGAFAEHSDAFTTALGNLDLLTQEIAQNQDVARAFIKNVAEATELVDAEKGNLEAAADSIAETVRLLGVFAKRNQSDLGDTADRIEDLSQRIRKHEDSFTEALRVLPVAMENLGRAVNDKGRLDVKLPMLDALPGATVINALCGLLPPAVCDAIGPDLDLQELLEALLGGGGR</sequence>
<dbReference type="EMBL" id="BAAALG010000002">
    <property type="protein sequence ID" value="GAA1092832.1"/>
    <property type="molecule type" value="Genomic_DNA"/>
</dbReference>
<dbReference type="Pfam" id="PF02470">
    <property type="entry name" value="MlaD"/>
    <property type="match status" value="1"/>
</dbReference>
<evidence type="ECO:0000259" key="3">
    <source>
        <dbReference type="Pfam" id="PF11887"/>
    </source>
</evidence>
<dbReference type="PROSITE" id="PS51257">
    <property type="entry name" value="PROKAR_LIPOPROTEIN"/>
    <property type="match status" value="1"/>
</dbReference>
<organism evidence="4 5">
    <name type="scientific">Nocardioides dubius</name>
    <dbReference type="NCBI Taxonomy" id="317019"/>
    <lineage>
        <taxon>Bacteria</taxon>
        <taxon>Bacillati</taxon>
        <taxon>Actinomycetota</taxon>
        <taxon>Actinomycetes</taxon>
        <taxon>Propionibacteriales</taxon>
        <taxon>Nocardioidaceae</taxon>
        <taxon>Nocardioides</taxon>
    </lineage>
</organism>
<feature type="signal peptide" evidence="1">
    <location>
        <begin position="1"/>
        <end position="27"/>
    </location>
</feature>
<evidence type="ECO:0000313" key="4">
    <source>
        <dbReference type="EMBL" id="GAA1092832.1"/>
    </source>
</evidence>
<dbReference type="InterPro" id="IPR024516">
    <property type="entry name" value="Mce_C"/>
</dbReference>
<name>A0ABP4E8S5_9ACTN</name>
<keyword evidence="5" id="KW-1185">Reference proteome</keyword>
<dbReference type="InterPro" id="IPR003399">
    <property type="entry name" value="Mce/MlaD"/>
</dbReference>
<dbReference type="InterPro" id="IPR005693">
    <property type="entry name" value="Mce"/>
</dbReference>
<comment type="caution">
    <text evidence="4">The sequence shown here is derived from an EMBL/GenBank/DDBJ whole genome shotgun (WGS) entry which is preliminary data.</text>
</comment>
<feature type="domain" description="Mammalian cell entry C-terminal" evidence="3">
    <location>
        <begin position="110"/>
        <end position="289"/>
    </location>
</feature>
<protein>
    <submittedName>
        <fullName evidence="4">MCE family protein</fullName>
    </submittedName>
</protein>
<evidence type="ECO:0000313" key="5">
    <source>
        <dbReference type="Proteomes" id="UP001501581"/>
    </source>
</evidence>
<keyword evidence="1" id="KW-0732">Signal</keyword>
<feature type="domain" description="Mce/MlaD" evidence="2">
    <location>
        <begin position="32"/>
        <end position="104"/>
    </location>
</feature>
<dbReference type="InterPro" id="IPR052336">
    <property type="entry name" value="MlaD_Phospholipid_Transporter"/>
</dbReference>
<reference evidence="5" key="1">
    <citation type="journal article" date="2019" name="Int. J. Syst. Evol. Microbiol.">
        <title>The Global Catalogue of Microorganisms (GCM) 10K type strain sequencing project: providing services to taxonomists for standard genome sequencing and annotation.</title>
        <authorList>
            <consortium name="The Broad Institute Genomics Platform"/>
            <consortium name="The Broad Institute Genome Sequencing Center for Infectious Disease"/>
            <person name="Wu L."/>
            <person name="Ma J."/>
        </authorList>
    </citation>
    <scope>NUCLEOTIDE SEQUENCE [LARGE SCALE GENOMIC DNA]</scope>
    <source>
        <strain evidence="5">JCM 13008</strain>
    </source>
</reference>
<dbReference type="NCBIfam" id="TIGR00996">
    <property type="entry name" value="Mtu_fam_mce"/>
    <property type="match status" value="1"/>
</dbReference>
<dbReference type="Proteomes" id="UP001501581">
    <property type="component" value="Unassembled WGS sequence"/>
</dbReference>
<accession>A0ABP4E8S5</accession>
<dbReference type="RefSeq" id="WP_343991005.1">
    <property type="nucleotide sequence ID" value="NZ_BAAALG010000002.1"/>
</dbReference>
<feature type="chain" id="PRO_5045824652" evidence="1">
    <location>
        <begin position="28"/>
        <end position="354"/>
    </location>
</feature>
<gene>
    <name evidence="4" type="ORF">GCM10009668_04980</name>
</gene>
<dbReference type="Pfam" id="PF11887">
    <property type="entry name" value="Mce4_CUP1"/>
    <property type="match status" value="1"/>
</dbReference>
<proteinExistence type="predicted"/>